<feature type="non-terminal residue" evidence="1">
    <location>
        <position position="79"/>
    </location>
</feature>
<evidence type="ECO:0000313" key="1">
    <source>
        <dbReference type="EMBL" id="GIQ90195.1"/>
    </source>
</evidence>
<dbReference type="EMBL" id="BDIP01005888">
    <property type="protein sequence ID" value="GIQ90195.1"/>
    <property type="molecule type" value="Genomic_DNA"/>
</dbReference>
<dbReference type="Proteomes" id="UP000265618">
    <property type="component" value="Unassembled WGS sequence"/>
</dbReference>
<name>A0A9K3GPR6_9EUKA</name>
<protein>
    <submittedName>
        <fullName evidence="1">Uncharacterized protein</fullName>
    </submittedName>
</protein>
<gene>
    <name evidence="1" type="ORF">KIPB_012903</name>
</gene>
<reference evidence="1 2" key="1">
    <citation type="journal article" date="2018" name="PLoS ONE">
        <title>The draft genome of Kipferlia bialata reveals reductive genome evolution in fornicate parasites.</title>
        <authorList>
            <person name="Tanifuji G."/>
            <person name="Takabayashi S."/>
            <person name="Kume K."/>
            <person name="Takagi M."/>
            <person name="Nakayama T."/>
            <person name="Kamikawa R."/>
            <person name="Inagaki Y."/>
            <person name="Hashimoto T."/>
        </authorList>
    </citation>
    <scope>NUCLEOTIDE SEQUENCE [LARGE SCALE GENOMIC DNA]</scope>
    <source>
        <strain evidence="1">NY0173</strain>
    </source>
</reference>
<keyword evidence="2" id="KW-1185">Reference proteome</keyword>
<dbReference type="AlphaFoldDB" id="A0A9K3GPR6"/>
<comment type="caution">
    <text evidence="1">The sequence shown here is derived from an EMBL/GenBank/DDBJ whole genome shotgun (WGS) entry which is preliminary data.</text>
</comment>
<feature type="non-terminal residue" evidence="1">
    <location>
        <position position="1"/>
    </location>
</feature>
<accession>A0A9K3GPR6</accession>
<sequence length="79" mass="8200">LDLLSSLPMTMSVMPTTMHPGTIVSDGVTSTAAAAVSVLKSWLEDYTFTDTDGTVRSASISATLLAEASKTESVVESMS</sequence>
<organism evidence="1 2">
    <name type="scientific">Kipferlia bialata</name>
    <dbReference type="NCBI Taxonomy" id="797122"/>
    <lineage>
        <taxon>Eukaryota</taxon>
        <taxon>Metamonada</taxon>
        <taxon>Carpediemonas-like organisms</taxon>
        <taxon>Kipferlia</taxon>
    </lineage>
</organism>
<proteinExistence type="predicted"/>
<evidence type="ECO:0000313" key="2">
    <source>
        <dbReference type="Proteomes" id="UP000265618"/>
    </source>
</evidence>